<feature type="binding site" evidence="1">
    <location>
        <position position="42"/>
    </location>
    <ligand>
        <name>S-adenosyl-L-methionine</name>
        <dbReference type="ChEBI" id="CHEBI:59789"/>
    </ligand>
</feature>
<dbReference type="PANTHER" id="PTHR37426">
    <property type="entry name" value="RIBOSOMAL RNA LARGE SUBUNIT METHYLTRANSFERASE J"/>
    <property type="match status" value="1"/>
</dbReference>
<dbReference type="InterPro" id="IPR029063">
    <property type="entry name" value="SAM-dependent_MTases_sf"/>
</dbReference>
<dbReference type="SUPFAM" id="SSF53335">
    <property type="entry name" value="S-adenosyl-L-methionine-dependent methyltransferases"/>
    <property type="match status" value="1"/>
</dbReference>
<evidence type="ECO:0000256" key="1">
    <source>
        <dbReference type="HAMAP-Rule" id="MF_00934"/>
    </source>
</evidence>
<feature type="binding site" evidence="1">
    <location>
        <position position="165"/>
    </location>
    <ligand>
        <name>S-adenosyl-L-methionine</name>
        <dbReference type="ChEBI" id="CHEBI:59789"/>
    </ligand>
</feature>
<feature type="binding site" evidence="1">
    <location>
        <begin position="144"/>
        <end position="145"/>
    </location>
    <ligand>
        <name>S-adenosyl-L-methionine</name>
        <dbReference type="ChEBI" id="CHEBI:59789"/>
    </ligand>
</feature>
<feature type="active site" description="Proton acceptor" evidence="1">
    <location>
        <position position="165"/>
    </location>
</feature>
<feature type="binding site" evidence="1">
    <location>
        <position position="119"/>
    </location>
    <ligand>
        <name>S-adenosyl-L-methionine</name>
        <dbReference type="ChEBI" id="CHEBI:59789"/>
    </ligand>
</feature>
<feature type="binding site" evidence="1">
    <location>
        <position position="101"/>
    </location>
    <ligand>
        <name>S-adenosyl-L-methionine</name>
        <dbReference type="ChEBI" id="CHEBI:59789"/>
    </ligand>
</feature>
<comment type="function">
    <text evidence="1">Specifically methylates the adenine in position 2030 of 23S rRNA.</text>
</comment>
<keyword evidence="1" id="KW-0949">S-adenosyl-L-methionine</keyword>
<dbReference type="HAMAP" id="MF_00934">
    <property type="entry name" value="23SrRNA_methyltr_J"/>
    <property type="match status" value="1"/>
</dbReference>
<dbReference type="InterPro" id="IPR007473">
    <property type="entry name" value="RlmJ"/>
</dbReference>
<sequence>MLAYRHAFHAGNHADVLKHAVQVALLRHLNAKDKGWRLVDTHAGAGLYQLNAPQAQKRLEFVDGIGRLWGSGGLPPLLSDYIAQVRACNGGAGDLTRYPGSPLISQQLAREQDQLRLFELHPTDAPLLSQLFDGDRRVEIKKADGFAALKAQLPPPTRRGLVFMDPSYEIKTDYQAVKVACEEVMRRFGEGMIAVWYPQLVLRESQQLPVRLKVLAREHARKGWLHVRLTVGEPGPDGFGMFGSGMFIFNPPHTLGAALRESLPVLVERLGQGRGAAQLLEMDLK</sequence>
<comment type="similarity">
    <text evidence="1">Belongs to the RlmJ family.</text>
</comment>
<keyword evidence="1" id="KW-0489">Methyltransferase</keyword>
<keyword evidence="1" id="KW-0698">rRNA processing</keyword>
<dbReference type="Pfam" id="PF04378">
    <property type="entry name" value="RsmJ"/>
    <property type="match status" value="1"/>
</dbReference>
<comment type="caution">
    <text evidence="2">The sequence shown here is derived from an EMBL/GenBank/DDBJ whole genome shotgun (WGS) entry which is preliminary data.</text>
</comment>
<reference evidence="2 3" key="1">
    <citation type="submission" date="2024-04" db="EMBL/GenBank/DDBJ databases">
        <title>Novel species of the genus Ideonella isolated from streams.</title>
        <authorList>
            <person name="Lu H."/>
        </authorList>
    </citation>
    <scope>NUCLEOTIDE SEQUENCE [LARGE SCALE GENOMIC DNA]</scope>
    <source>
        <strain evidence="2 3">BYS139W</strain>
    </source>
</reference>
<dbReference type="Proteomes" id="UP001368500">
    <property type="component" value="Unassembled WGS sequence"/>
</dbReference>
<dbReference type="Gene3D" id="3.40.50.150">
    <property type="entry name" value="Vaccinia Virus protein VP39"/>
    <property type="match status" value="1"/>
</dbReference>
<keyword evidence="3" id="KW-1185">Reference proteome</keyword>
<gene>
    <name evidence="1 2" type="primary">rlmJ</name>
    <name evidence="2" type="ORF">AACH11_17415</name>
</gene>
<comment type="catalytic activity">
    <reaction evidence="1">
        <text>adenosine(2030) in 23S rRNA + S-adenosyl-L-methionine = N(6)-methyladenosine(2030) in 23S rRNA + S-adenosyl-L-homocysteine + H(+)</text>
        <dbReference type="Rhea" id="RHEA:43736"/>
        <dbReference type="Rhea" id="RHEA-COMP:10668"/>
        <dbReference type="Rhea" id="RHEA-COMP:10669"/>
        <dbReference type="ChEBI" id="CHEBI:15378"/>
        <dbReference type="ChEBI" id="CHEBI:57856"/>
        <dbReference type="ChEBI" id="CHEBI:59789"/>
        <dbReference type="ChEBI" id="CHEBI:74411"/>
        <dbReference type="ChEBI" id="CHEBI:74449"/>
        <dbReference type="EC" id="2.1.1.266"/>
    </reaction>
</comment>
<proteinExistence type="inferred from homology"/>
<feature type="site" description="Interaction with substrate rRNA" evidence="1">
    <location>
        <position position="4"/>
    </location>
</feature>
<comment type="subunit">
    <text evidence="1">Monomer.</text>
</comment>
<dbReference type="EC" id="2.1.1.266" evidence="1"/>
<name>A0ABU9BCX1_9BURK</name>
<feature type="binding site" evidence="1">
    <location>
        <position position="19"/>
    </location>
    <ligand>
        <name>S-adenosyl-L-methionine</name>
        <dbReference type="ChEBI" id="CHEBI:59789"/>
    </ligand>
</feature>
<organism evidence="2 3">
    <name type="scientific">Pseudaquabacterium rugosum</name>
    <dbReference type="NCBI Taxonomy" id="2984194"/>
    <lineage>
        <taxon>Bacteria</taxon>
        <taxon>Pseudomonadati</taxon>
        <taxon>Pseudomonadota</taxon>
        <taxon>Betaproteobacteria</taxon>
        <taxon>Burkholderiales</taxon>
        <taxon>Sphaerotilaceae</taxon>
        <taxon>Pseudaquabacterium</taxon>
    </lineage>
</organism>
<dbReference type="PANTHER" id="PTHR37426:SF1">
    <property type="entry name" value="RIBOSOMAL RNA LARGE SUBUNIT METHYLTRANSFERASE J"/>
    <property type="match status" value="1"/>
</dbReference>
<evidence type="ECO:0000313" key="2">
    <source>
        <dbReference type="EMBL" id="MEK8027747.1"/>
    </source>
</evidence>
<evidence type="ECO:0000313" key="3">
    <source>
        <dbReference type="Proteomes" id="UP001368500"/>
    </source>
</evidence>
<keyword evidence="1" id="KW-0694">RNA-binding</keyword>
<keyword evidence="1" id="KW-0808">Transferase</keyword>
<dbReference type="EMBL" id="JBBUTF010000016">
    <property type="protein sequence ID" value="MEK8027747.1"/>
    <property type="molecule type" value="Genomic_DNA"/>
</dbReference>
<accession>A0ABU9BCX1</accession>
<protein>
    <recommendedName>
        <fullName evidence="1">Ribosomal RNA large subunit methyltransferase J</fullName>
        <ecNumber evidence="1">2.1.1.266</ecNumber>
    </recommendedName>
    <alternativeName>
        <fullName evidence="1">23S rRNA (adenine(2030)-N6)-methyltransferase</fullName>
    </alternativeName>
    <alternativeName>
        <fullName evidence="1">23S rRNA m6A2030 methyltransferase</fullName>
    </alternativeName>
</protein>
<dbReference type="RefSeq" id="WP_341375528.1">
    <property type="nucleotide sequence ID" value="NZ_JBBUTF010000016.1"/>
</dbReference>